<dbReference type="PANTHER" id="PTHR12837:SF0">
    <property type="entry name" value="POLY(ADP-RIBOSE) GLYCOHYDROLASE"/>
    <property type="match status" value="1"/>
</dbReference>
<keyword evidence="3 7" id="KW-0378">Hydrolase</keyword>
<organism evidence="7 8">
    <name type="scientific">Eimeria acervulina</name>
    <name type="common">Coccidian parasite</name>
    <dbReference type="NCBI Taxonomy" id="5801"/>
    <lineage>
        <taxon>Eukaryota</taxon>
        <taxon>Sar</taxon>
        <taxon>Alveolata</taxon>
        <taxon>Apicomplexa</taxon>
        <taxon>Conoidasida</taxon>
        <taxon>Coccidia</taxon>
        <taxon>Eucoccidiorida</taxon>
        <taxon>Eimeriorina</taxon>
        <taxon>Eimeriidae</taxon>
        <taxon>Eimeria</taxon>
    </lineage>
</organism>
<dbReference type="InterPro" id="IPR048362">
    <property type="entry name" value="PARG_helical"/>
</dbReference>
<evidence type="ECO:0000259" key="6">
    <source>
        <dbReference type="Pfam" id="PF20811"/>
    </source>
</evidence>
<dbReference type="GO" id="GO:0005737">
    <property type="term" value="C:cytoplasm"/>
    <property type="evidence" value="ECO:0007669"/>
    <property type="project" value="TreeGrafter"/>
</dbReference>
<feature type="active site" evidence="4">
    <location>
        <position position="309"/>
    </location>
</feature>
<evidence type="ECO:0000313" key="8">
    <source>
        <dbReference type="Proteomes" id="UP000018050"/>
    </source>
</evidence>
<dbReference type="GO" id="GO:0005634">
    <property type="term" value="C:nucleus"/>
    <property type="evidence" value="ECO:0007669"/>
    <property type="project" value="TreeGrafter"/>
</dbReference>
<accession>U6GVR3</accession>
<gene>
    <name evidence="7" type="ORF">EAH_00041620</name>
</gene>
<evidence type="ECO:0000256" key="2">
    <source>
        <dbReference type="ARBA" id="ARBA00012255"/>
    </source>
</evidence>
<evidence type="ECO:0000256" key="1">
    <source>
        <dbReference type="ARBA" id="ARBA00009545"/>
    </source>
</evidence>
<evidence type="ECO:0000256" key="4">
    <source>
        <dbReference type="PIRSR" id="PIRSR607724-1"/>
    </source>
</evidence>
<dbReference type="Pfam" id="PF05028">
    <property type="entry name" value="PARG_cat_C"/>
    <property type="match status" value="1"/>
</dbReference>
<dbReference type="GO" id="GO:0005975">
    <property type="term" value="P:carbohydrate metabolic process"/>
    <property type="evidence" value="ECO:0007669"/>
    <property type="project" value="InterPro"/>
</dbReference>
<feature type="active site" evidence="4">
    <location>
        <position position="310"/>
    </location>
</feature>
<dbReference type="InterPro" id="IPR046372">
    <property type="entry name" value="PARG_cat_C"/>
</dbReference>
<dbReference type="GO" id="GO:0006282">
    <property type="term" value="P:regulation of DNA repair"/>
    <property type="evidence" value="ECO:0007669"/>
    <property type="project" value="InterPro"/>
</dbReference>
<dbReference type="GO" id="GO:1990966">
    <property type="term" value="P:ATP generation from poly-ADP-D-ribose"/>
    <property type="evidence" value="ECO:0007669"/>
    <property type="project" value="TreeGrafter"/>
</dbReference>
<dbReference type="AlphaFoldDB" id="U6GVR3"/>
<dbReference type="OrthoDB" id="329157at2759"/>
<dbReference type="InterPro" id="IPR007724">
    <property type="entry name" value="Poly_GlycHdrlase"/>
</dbReference>
<dbReference type="VEuPathDB" id="ToxoDB:EAH_00041620"/>
<dbReference type="GO" id="GO:0004649">
    <property type="term" value="F:poly(ADP-ribose) glycohydrolase activity"/>
    <property type="evidence" value="ECO:0007669"/>
    <property type="project" value="UniProtKB-EC"/>
</dbReference>
<dbReference type="GeneID" id="25272232"/>
<dbReference type="EMBL" id="HG673462">
    <property type="protein sequence ID" value="CDI83667.1"/>
    <property type="molecule type" value="Genomic_DNA"/>
</dbReference>
<evidence type="ECO:0000259" key="5">
    <source>
        <dbReference type="Pfam" id="PF05028"/>
    </source>
</evidence>
<protein>
    <recommendedName>
        <fullName evidence="2">poly(ADP-ribose) glycohydrolase</fullName>
        <ecNumber evidence="2">3.2.1.143</ecNumber>
    </recommendedName>
</protein>
<name>U6GVR3_EIMAC</name>
<dbReference type="EC" id="3.2.1.143" evidence="2"/>
<dbReference type="Pfam" id="PF20811">
    <property type="entry name" value="PARG_cat_N"/>
    <property type="match status" value="1"/>
</dbReference>
<keyword evidence="8" id="KW-1185">Reference proteome</keyword>
<reference evidence="7" key="1">
    <citation type="submission" date="2013-10" db="EMBL/GenBank/DDBJ databases">
        <title>Genomic analysis of the causative agents of coccidiosis in chickens.</title>
        <authorList>
            <person name="Reid A.J."/>
            <person name="Blake D."/>
            <person name="Billington K."/>
            <person name="Browne H."/>
            <person name="Dunn M."/>
            <person name="Hung S."/>
            <person name="Kawahara F."/>
            <person name="Miranda-Saavedra D."/>
            <person name="Mourier T."/>
            <person name="Nagra H."/>
            <person name="Otto T.D."/>
            <person name="Rawlings N."/>
            <person name="Sanchez A."/>
            <person name="Sanders M."/>
            <person name="Subramaniam C."/>
            <person name="Tay Y."/>
            <person name="Dear P."/>
            <person name="Doerig C."/>
            <person name="Gruber A."/>
            <person name="Parkinson J."/>
            <person name="Shirley M."/>
            <person name="Wan K.L."/>
            <person name="Berriman M."/>
            <person name="Tomley F."/>
            <person name="Pain A."/>
        </authorList>
    </citation>
    <scope>NUCLEOTIDE SEQUENCE [LARGE SCALE GENOMIC DNA]</scope>
    <source>
        <strain evidence="7">Houghton</strain>
    </source>
</reference>
<feature type="domain" description="PARG catalytic Macro" evidence="5">
    <location>
        <begin position="265"/>
        <end position="451"/>
    </location>
</feature>
<feature type="active site" evidence="4">
    <location>
        <position position="290"/>
    </location>
</feature>
<evidence type="ECO:0000256" key="3">
    <source>
        <dbReference type="ARBA" id="ARBA00022801"/>
    </source>
</evidence>
<reference evidence="7" key="2">
    <citation type="submission" date="2013-10" db="EMBL/GenBank/DDBJ databases">
        <authorList>
            <person name="Aslett M."/>
        </authorList>
    </citation>
    <scope>NUCLEOTIDE SEQUENCE [LARGE SCALE GENOMIC DNA]</scope>
    <source>
        <strain evidence="7">Houghton</strain>
    </source>
</reference>
<sequence length="505" mass="56413">MAVLAPFVDAVGGSQVRSRRRTGGPSAVLFPEDEYDQMQVERILKSLEDGSVPSAASDIEELMRSLLQAAGNHRGGGALRARPLAAHLEQNPEFLTETLPFMASVARHLRDLFPQGLPHLSPSNSATHLRRIQVYALLSASFFGIIPHGQRDLLSDWGNLRLNALDMHHRGFFERAPKFQALLAYFGAMHKRMGSCWMQMLERNDFSEAKCPSTCLCQEGRTLDIAPVDEKISFYLHTPEPTTFTGPKGEQVSRDKVDVDEMITQPIPLTKLVVQLDGDITKSDGNLQVDFADQFVGGLAMFRDHVAQEELLFTLRPEMLAVMLITAALKDHEAIVIKEGCHWSVHGRTPVDHMGRRETTVVAIDALELKHDRQRQYTTKNLKREILKAALGFQGDPFEDTLPGTRAGVATGKWGCEIFGGNTQLKTLLQWISSSGCGRDMYFMGFNDKRLAGMEKKLSEIGKRFPTTKDLFDAIVRCIEQTGGRPSREWSLWDSLLKLEPTTSH</sequence>
<dbReference type="RefSeq" id="XP_013247238.1">
    <property type="nucleotide sequence ID" value="XM_013391784.1"/>
</dbReference>
<dbReference type="GO" id="GO:0009225">
    <property type="term" value="P:nucleotide-sugar metabolic process"/>
    <property type="evidence" value="ECO:0007669"/>
    <property type="project" value="TreeGrafter"/>
</dbReference>
<dbReference type="Proteomes" id="UP000018050">
    <property type="component" value="Unassembled WGS sequence"/>
</dbReference>
<comment type="similarity">
    <text evidence="1">Belongs to the poly(ADP-ribose) glycohydrolase family.</text>
</comment>
<feature type="domain" description="PARG helical" evidence="6">
    <location>
        <begin position="89"/>
        <end position="193"/>
    </location>
</feature>
<dbReference type="PANTHER" id="PTHR12837">
    <property type="entry name" value="POLY ADP-RIBOSE GLYCOHYDROLASE"/>
    <property type="match status" value="1"/>
</dbReference>
<proteinExistence type="inferred from homology"/>
<evidence type="ECO:0000313" key="7">
    <source>
        <dbReference type="EMBL" id="CDI83667.1"/>
    </source>
</evidence>